<name>A0A8C8BCV2_9STRI</name>
<feature type="disulfide bond" evidence="1">
    <location>
        <begin position="26"/>
        <end position="43"/>
    </location>
</feature>
<evidence type="ECO:0000313" key="4">
    <source>
        <dbReference type="Proteomes" id="UP000694552"/>
    </source>
</evidence>
<proteinExistence type="predicted"/>
<feature type="disulfide bond" evidence="1">
    <location>
        <begin position="45"/>
        <end position="54"/>
    </location>
</feature>
<dbReference type="Proteomes" id="UP000694552">
    <property type="component" value="Unplaced"/>
</dbReference>
<dbReference type="Gene3D" id="2.10.25.10">
    <property type="entry name" value="Laminin"/>
    <property type="match status" value="1"/>
</dbReference>
<accession>A0A8C8BCV2</accession>
<keyword evidence="1" id="KW-1015">Disulfide bond</keyword>
<dbReference type="InterPro" id="IPR000742">
    <property type="entry name" value="EGF"/>
</dbReference>
<dbReference type="SUPFAM" id="SSF57196">
    <property type="entry name" value="EGF/Laminin"/>
    <property type="match status" value="1"/>
</dbReference>
<dbReference type="PROSITE" id="PS50026">
    <property type="entry name" value="EGF_3"/>
    <property type="match status" value="1"/>
</dbReference>
<dbReference type="PROSITE" id="PS01186">
    <property type="entry name" value="EGF_2"/>
    <property type="match status" value="1"/>
</dbReference>
<comment type="caution">
    <text evidence="1">Lacks conserved residue(s) required for the propagation of feature annotation.</text>
</comment>
<feature type="domain" description="EGF-like" evidence="2">
    <location>
        <begin position="17"/>
        <end position="55"/>
    </location>
</feature>
<dbReference type="Pfam" id="PF00008">
    <property type="entry name" value="EGF"/>
    <property type="match status" value="1"/>
</dbReference>
<dbReference type="SMART" id="SM00181">
    <property type="entry name" value="EGF"/>
    <property type="match status" value="1"/>
</dbReference>
<dbReference type="Ensembl" id="ENSOSUT00000019805.1">
    <property type="protein sequence ID" value="ENSOSUP00000019184.1"/>
    <property type="gene ID" value="ENSOSUG00000013500.1"/>
</dbReference>
<reference evidence="3" key="1">
    <citation type="submission" date="2025-08" db="UniProtKB">
        <authorList>
            <consortium name="Ensembl"/>
        </authorList>
    </citation>
    <scope>IDENTIFICATION</scope>
</reference>
<evidence type="ECO:0000256" key="1">
    <source>
        <dbReference type="PROSITE-ProRule" id="PRU00076"/>
    </source>
</evidence>
<protein>
    <recommendedName>
        <fullName evidence="2">EGF-like domain-containing protein</fullName>
    </recommendedName>
</protein>
<organism evidence="3 4">
    <name type="scientific">Otus sunia</name>
    <name type="common">Oriental scops-owl</name>
    <dbReference type="NCBI Taxonomy" id="257818"/>
    <lineage>
        <taxon>Eukaryota</taxon>
        <taxon>Metazoa</taxon>
        <taxon>Chordata</taxon>
        <taxon>Craniata</taxon>
        <taxon>Vertebrata</taxon>
        <taxon>Euteleostomi</taxon>
        <taxon>Archelosauria</taxon>
        <taxon>Archosauria</taxon>
        <taxon>Dinosauria</taxon>
        <taxon>Saurischia</taxon>
        <taxon>Theropoda</taxon>
        <taxon>Coelurosauria</taxon>
        <taxon>Aves</taxon>
        <taxon>Neognathae</taxon>
        <taxon>Neoaves</taxon>
        <taxon>Telluraves</taxon>
        <taxon>Strigiformes</taxon>
        <taxon>Strigidae</taxon>
        <taxon>Otus</taxon>
    </lineage>
</organism>
<keyword evidence="4" id="KW-1185">Reference proteome</keyword>
<dbReference type="CDD" id="cd00054">
    <property type="entry name" value="EGF_CA"/>
    <property type="match status" value="1"/>
</dbReference>
<sequence length="82" mass="9190">MKYFVSDKAVLFPTLTASAPCRPNPCKNGGICVRHRIRSKFTCKCPEPFRGRFCEIGTSQLWGEGRGKVSRQPRAGFTLQPD</sequence>
<keyword evidence="1" id="KW-0245">EGF-like domain</keyword>
<evidence type="ECO:0000259" key="2">
    <source>
        <dbReference type="PROSITE" id="PS50026"/>
    </source>
</evidence>
<dbReference type="FunFam" id="2.10.25.10:FF:000463">
    <property type="entry name" value="hyaluronan-binding protein 2"/>
    <property type="match status" value="1"/>
</dbReference>
<reference evidence="3" key="2">
    <citation type="submission" date="2025-09" db="UniProtKB">
        <authorList>
            <consortium name="Ensembl"/>
        </authorList>
    </citation>
    <scope>IDENTIFICATION</scope>
</reference>
<evidence type="ECO:0000313" key="3">
    <source>
        <dbReference type="Ensembl" id="ENSOSUP00000019184.1"/>
    </source>
</evidence>
<dbReference type="AlphaFoldDB" id="A0A8C8BCV2"/>
<dbReference type="PROSITE" id="PS00022">
    <property type="entry name" value="EGF_1"/>
    <property type="match status" value="1"/>
</dbReference>